<organism evidence="11 12">
    <name type="scientific">Leucothrix arctica</name>
    <dbReference type="NCBI Taxonomy" id="1481894"/>
    <lineage>
        <taxon>Bacteria</taxon>
        <taxon>Pseudomonadati</taxon>
        <taxon>Pseudomonadota</taxon>
        <taxon>Gammaproteobacteria</taxon>
        <taxon>Thiotrichales</taxon>
        <taxon>Thiotrichaceae</taxon>
        <taxon>Leucothrix</taxon>
    </lineage>
</organism>
<evidence type="ECO:0000256" key="8">
    <source>
        <dbReference type="ARBA" id="ARBA00023136"/>
    </source>
</evidence>
<feature type="transmembrane region" description="Helical" evidence="10">
    <location>
        <begin position="419"/>
        <end position="441"/>
    </location>
</feature>
<keyword evidence="4" id="KW-1003">Cell membrane</keyword>
<keyword evidence="8 10" id="KW-0472">Membrane</keyword>
<sequence length="456" mass="49489">MSTTAFNRTAELIQIAKIALPIIGAQLLQVSMGVIDTIMAGRIDALSIASIALGSSIWFFVMLIGFGILLALTPILSQHIGSQNQRLMREEFRQGLWLALALGFITILMVVGVGSALPYMGIKPEIIPPAHDYLLWIAWSLPLTMLYLVPRSVSEAMANTMPLLWIQIIALPLNIIGNYLFMYGSYGFPEMGASGAALSTGIAQGISCVAIFIYTYHEPKYKDFDLFKRMTPPDWSHIYQTIKVGWPIAVSMGMEVGLFSATALVMGRFGVDATAAHQIALNLASLTFMIPLGCGMALTVRIGQSVGAKQVLNAKKQGQLGIQLCTAITMISAIFLWQLGEQLAELYTEDTAVIKIAAQLLALAALFQIVDGLQIGAMGSLRGFKDTKIPMLLAIFSYWVVGMGTAVWLGIYQNMGPAGLWWGLVMGLACAAVTLNYRFYLLTRSAKNVSKTPSIT</sequence>
<dbReference type="GO" id="GO:0015297">
    <property type="term" value="F:antiporter activity"/>
    <property type="evidence" value="ECO:0007669"/>
    <property type="project" value="UniProtKB-KW"/>
</dbReference>
<accession>A0A317C5V2</accession>
<keyword evidence="5 10" id="KW-0812">Transmembrane</keyword>
<feature type="transmembrane region" description="Helical" evidence="10">
    <location>
        <begin position="133"/>
        <end position="150"/>
    </location>
</feature>
<keyword evidence="3" id="KW-0050">Antiport</keyword>
<protein>
    <recommendedName>
        <fullName evidence="9">Multidrug-efflux transporter</fullName>
    </recommendedName>
</protein>
<dbReference type="InterPro" id="IPR048279">
    <property type="entry name" value="MdtK-like"/>
</dbReference>
<evidence type="ECO:0000313" key="12">
    <source>
        <dbReference type="Proteomes" id="UP000245506"/>
    </source>
</evidence>
<feature type="transmembrane region" description="Helical" evidence="10">
    <location>
        <begin position="244"/>
        <end position="267"/>
    </location>
</feature>
<feature type="transmembrane region" description="Helical" evidence="10">
    <location>
        <begin position="12"/>
        <end position="35"/>
    </location>
</feature>
<evidence type="ECO:0000256" key="2">
    <source>
        <dbReference type="ARBA" id="ARBA00022448"/>
    </source>
</evidence>
<keyword evidence="12" id="KW-1185">Reference proteome</keyword>
<evidence type="ECO:0000256" key="9">
    <source>
        <dbReference type="ARBA" id="ARBA00031636"/>
    </source>
</evidence>
<evidence type="ECO:0000256" key="10">
    <source>
        <dbReference type="SAM" id="Phobius"/>
    </source>
</evidence>
<evidence type="ECO:0000313" key="11">
    <source>
        <dbReference type="EMBL" id="PWQ93697.1"/>
    </source>
</evidence>
<evidence type="ECO:0000256" key="1">
    <source>
        <dbReference type="ARBA" id="ARBA00004429"/>
    </source>
</evidence>
<keyword evidence="6 10" id="KW-1133">Transmembrane helix</keyword>
<proteinExistence type="predicted"/>
<evidence type="ECO:0000256" key="6">
    <source>
        <dbReference type="ARBA" id="ARBA00022989"/>
    </source>
</evidence>
<dbReference type="GO" id="GO:0006811">
    <property type="term" value="P:monoatomic ion transport"/>
    <property type="evidence" value="ECO:0007669"/>
    <property type="project" value="UniProtKB-KW"/>
</dbReference>
<dbReference type="InterPro" id="IPR002528">
    <property type="entry name" value="MATE_fam"/>
</dbReference>
<dbReference type="InterPro" id="IPR050222">
    <property type="entry name" value="MATE_MdtK"/>
</dbReference>
<dbReference type="OrthoDB" id="9780160at2"/>
<evidence type="ECO:0000256" key="4">
    <source>
        <dbReference type="ARBA" id="ARBA00022475"/>
    </source>
</evidence>
<feature type="transmembrane region" description="Helical" evidence="10">
    <location>
        <begin position="162"/>
        <end position="181"/>
    </location>
</feature>
<feature type="transmembrane region" description="Helical" evidence="10">
    <location>
        <begin position="391"/>
        <end position="413"/>
    </location>
</feature>
<dbReference type="AlphaFoldDB" id="A0A317C5V2"/>
<keyword evidence="7" id="KW-0406">Ion transport</keyword>
<dbReference type="PANTHER" id="PTHR43298:SF2">
    <property type="entry name" value="FMN_FAD EXPORTER YEEO-RELATED"/>
    <property type="match status" value="1"/>
</dbReference>
<reference evidence="11 12" key="1">
    <citation type="submission" date="2018-05" db="EMBL/GenBank/DDBJ databases">
        <title>Leucothrix arctica sp. nov., isolated from Arctic seawater.</title>
        <authorList>
            <person name="Choi A."/>
            <person name="Baek K."/>
        </authorList>
    </citation>
    <scope>NUCLEOTIDE SEQUENCE [LARGE SCALE GENOMIC DNA]</scope>
    <source>
        <strain evidence="11 12">IMCC9719</strain>
    </source>
</reference>
<feature type="transmembrane region" description="Helical" evidence="10">
    <location>
        <begin position="352"/>
        <end position="370"/>
    </location>
</feature>
<keyword evidence="2" id="KW-0813">Transport</keyword>
<evidence type="ECO:0000256" key="7">
    <source>
        <dbReference type="ARBA" id="ARBA00023065"/>
    </source>
</evidence>
<dbReference type="RefSeq" id="WP_109825766.1">
    <property type="nucleotide sequence ID" value="NZ_QGKL01000042.1"/>
</dbReference>
<evidence type="ECO:0000256" key="3">
    <source>
        <dbReference type="ARBA" id="ARBA00022449"/>
    </source>
</evidence>
<dbReference type="PIRSF" id="PIRSF006603">
    <property type="entry name" value="DinF"/>
    <property type="match status" value="1"/>
</dbReference>
<comment type="caution">
    <text evidence="11">The sequence shown here is derived from an EMBL/GenBank/DDBJ whole genome shotgun (WGS) entry which is preliminary data.</text>
</comment>
<evidence type="ECO:0000256" key="5">
    <source>
        <dbReference type="ARBA" id="ARBA00022692"/>
    </source>
</evidence>
<feature type="transmembrane region" description="Helical" evidence="10">
    <location>
        <begin position="96"/>
        <end position="121"/>
    </location>
</feature>
<feature type="transmembrane region" description="Helical" evidence="10">
    <location>
        <begin position="55"/>
        <end position="76"/>
    </location>
</feature>
<dbReference type="PANTHER" id="PTHR43298">
    <property type="entry name" value="MULTIDRUG RESISTANCE PROTEIN NORM-RELATED"/>
    <property type="match status" value="1"/>
</dbReference>
<comment type="subcellular location">
    <subcellularLocation>
        <location evidence="1">Cell inner membrane</location>
        <topology evidence="1">Multi-pass membrane protein</topology>
    </subcellularLocation>
</comment>
<gene>
    <name evidence="11" type="ORF">DKT75_18980</name>
</gene>
<feature type="transmembrane region" description="Helical" evidence="10">
    <location>
        <begin position="320"/>
        <end position="340"/>
    </location>
</feature>
<feature type="transmembrane region" description="Helical" evidence="10">
    <location>
        <begin position="279"/>
        <end position="300"/>
    </location>
</feature>
<name>A0A317C5V2_9GAMM</name>
<dbReference type="Proteomes" id="UP000245506">
    <property type="component" value="Unassembled WGS sequence"/>
</dbReference>
<dbReference type="EMBL" id="QGKL01000042">
    <property type="protein sequence ID" value="PWQ93697.1"/>
    <property type="molecule type" value="Genomic_DNA"/>
</dbReference>
<dbReference type="GO" id="GO:0042910">
    <property type="term" value="F:xenobiotic transmembrane transporter activity"/>
    <property type="evidence" value="ECO:0007669"/>
    <property type="project" value="InterPro"/>
</dbReference>
<dbReference type="GO" id="GO:0005886">
    <property type="term" value="C:plasma membrane"/>
    <property type="evidence" value="ECO:0007669"/>
    <property type="project" value="UniProtKB-SubCell"/>
</dbReference>
<dbReference type="CDD" id="cd13131">
    <property type="entry name" value="MATE_NorM_like"/>
    <property type="match status" value="1"/>
</dbReference>
<dbReference type="Pfam" id="PF01554">
    <property type="entry name" value="MatE"/>
    <property type="match status" value="2"/>
</dbReference>
<dbReference type="NCBIfam" id="TIGR00797">
    <property type="entry name" value="matE"/>
    <property type="match status" value="1"/>
</dbReference>
<feature type="transmembrane region" description="Helical" evidence="10">
    <location>
        <begin position="193"/>
        <end position="216"/>
    </location>
</feature>